<feature type="compositionally biased region" description="Basic and acidic residues" evidence="1">
    <location>
        <begin position="97"/>
        <end position="106"/>
    </location>
</feature>
<dbReference type="EMBL" id="GL883097">
    <property type="protein sequence ID" value="EGG09369.1"/>
    <property type="molecule type" value="Genomic_DNA"/>
</dbReference>
<reference evidence="3" key="1">
    <citation type="journal article" date="2011" name="Proc. Natl. Acad. Sci. U.S.A.">
        <title>Obligate biotrophy features unraveled by the genomic analysis of rust fungi.</title>
        <authorList>
            <person name="Duplessis S."/>
            <person name="Cuomo C.A."/>
            <person name="Lin Y.-C."/>
            <person name="Aerts A."/>
            <person name="Tisserant E."/>
            <person name="Veneault-Fourrey C."/>
            <person name="Joly D.L."/>
            <person name="Hacquard S."/>
            <person name="Amselem J."/>
            <person name="Cantarel B.L."/>
            <person name="Chiu R."/>
            <person name="Coutinho P.M."/>
            <person name="Feau N."/>
            <person name="Field M."/>
            <person name="Frey P."/>
            <person name="Gelhaye E."/>
            <person name="Goldberg J."/>
            <person name="Grabherr M.G."/>
            <person name="Kodira C.D."/>
            <person name="Kohler A."/>
            <person name="Kuees U."/>
            <person name="Lindquist E.A."/>
            <person name="Lucas S.M."/>
            <person name="Mago R."/>
            <person name="Mauceli E."/>
            <person name="Morin E."/>
            <person name="Murat C."/>
            <person name="Pangilinan J.L."/>
            <person name="Park R."/>
            <person name="Pearson M."/>
            <person name="Quesneville H."/>
            <person name="Rouhier N."/>
            <person name="Sakthikumar S."/>
            <person name="Salamov A.A."/>
            <person name="Schmutz J."/>
            <person name="Selles B."/>
            <person name="Shapiro H."/>
            <person name="Tanguay P."/>
            <person name="Tuskan G.A."/>
            <person name="Henrissat B."/>
            <person name="Van de Peer Y."/>
            <person name="Rouze P."/>
            <person name="Ellis J.G."/>
            <person name="Dodds P.N."/>
            <person name="Schein J.E."/>
            <person name="Zhong S."/>
            <person name="Hamelin R.C."/>
            <person name="Grigoriev I.V."/>
            <person name="Szabo L.J."/>
            <person name="Martin F."/>
        </authorList>
    </citation>
    <scope>NUCLEOTIDE SEQUENCE [LARGE SCALE GENOMIC DNA]</scope>
    <source>
        <strain evidence="3">98AG31 / pathotype 3-4-7</strain>
    </source>
</reference>
<evidence type="ECO:0000313" key="2">
    <source>
        <dbReference type="EMBL" id="EGG09369.1"/>
    </source>
</evidence>
<dbReference type="GeneID" id="18922137"/>
<dbReference type="InParanoid" id="F4RDB0"/>
<organism evidence="3">
    <name type="scientific">Melampsora larici-populina (strain 98AG31 / pathotype 3-4-7)</name>
    <name type="common">Poplar leaf rust fungus</name>
    <dbReference type="NCBI Taxonomy" id="747676"/>
    <lineage>
        <taxon>Eukaryota</taxon>
        <taxon>Fungi</taxon>
        <taxon>Dikarya</taxon>
        <taxon>Basidiomycota</taxon>
        <taxon>Pucciniomycotina</taxon>
        <taxon>Pucciniomycetes</taxon>
        <taxon>Pucciniales</taxon>
        <taxon>Melampsoraceae</taxon>
        <taxon>Melampsora</taxon>
    </lineage>
</organism>
<evidence type="ECO:0000256" key="1">
    <source>
        <dbReference type="SAM" id="MobiDB-lite"/>
    </source>
</evidence>
<dbReference type="VEuPathDB" id="FungiDB:MELLADRAFT_104022"/>
<dbReference type="RefSeq" id="XP_007407096.1">
    <property type="nucleotide sequence ID" value="XM_007407034.1"/>
</dbReference>
<sequence length="117" mass="13768">MDSGQHLRGILVSEPLPGTFELIIKTIELWNTSKSYLAHIEKKEKEKAKDLAAWEEGTRIWLAYEEKMRIKDTLAEEKKKKAALRVQKRLETEARRLREEQEERTKLQLRLHGEASL</sequence>
<dbReference type="AlphaFoldDB" id="F4RDB0"/>
<name>F4RDB0_MELLP</name>
<dbReference type="HOGENOM" id="CLU_2085334_0_0_1"/>
<proteinExistence type="predicted"/>
<feature type="region of interest" description="Disordered" evidence="1">
    <location>
        <begin position="97"/>
        <end position="117"/>
    </location>
</feature>
<dbReference type="KEGG" id="mlr:MELLADRAFT_104022"/>
<accession>F4RDB0</accession>
<keyword evidence="3" id="KW-1185">Reference proteome</keyword>
<protein>
    <submittedName>
        <fullName evidence="2">Uncharacterized protein</fullName>
    </submittedName>
</protein>
<gene>
    <name evidence="2" type="ORF">MELLADRAFT_104022</name>
</gene>
<dbReference type="Proteomes" id="UP000001072">
    <property type="component" value="Unassembled WGS sequence"/>
</dbReference>
<evidence type="ECO:0000313" key="3">
    <source>
        <dbReference type="Proteomes" id="UP000001072"/>
    </source>
</evidence>